<dbReference type="InterPro" id="IPR001283">
    <property type="entry name" value="CRISP-related"/>
</dbReference>
<dbReference type="CDD" id="cd05382">
    <property type="entry name" value="CAP_GAPR1-like"/>
    <property type="match status" value="1"/>
</dbReference>
<evidence type="ECO:0000259" key="2">
    <source>
        <dbReference type="SMART" id="SM00198"/>
    </source>
</evidence>
<dbReference type="PROSITE" id="PS01009">
    <property type="entry name" value="CRISP_1"/>
    <property type="match status" value="1"/>
</dbReference>
<dbReference type="OrthoDB" id="337038at2759"/>
<dbReference type="FunFam" id="3.40.33.10:FF:000002">
    <property type="entry name" value="Golgi-associated plant pathogenesis-related protein 1"/>
    <property type="match status" value="1"/>
</dbReference>
<protein>
    <submittedName>
        <fullName evidence="3">Golgi-associated plant pathogenesis-related protein 1</fullName>
    </submittedName>
</protein>
<evidence type="ECO:0000256" key="1">
    <source>
        <dbReference type="SAM" id="SignalP"/>
    </source>
</evidence>
<organism evidence="3 4">
    <name type="scientific">Anabarilius grahami</name>
    <name type="common">Kanglang fish</name>
    <name type="synonym">Barilius grahami</name>
    <dbReference type="NCBI Taxonomy" id="495550"/>
    <lineage>
        <taxon>Eukaryota</taxon>
        <taxon>Metazoa</taxon>
        <taxon>Chordata</taxon>
        <taxon>Craniata</taxon>
        <taxon>Vertebrata</taxon>
        <taxon>Euteleostomi</taxon>
        <taxon>Actinopterygii</taxon>
        <taxon>Neopterygii</taxon>
        <taxon>Teleostei</taxon>
        <taxon>Ostariophysi</taxon>
        <taxon>Cypriniformes</taxon>
        <taxon>Xenocyprididae</taxon>
        <taxon>Xenocypridinae</taxon>
        <taxon>Xenocypridinae incertae sedis</taxon>
        <taxon>Anabarilius</taxon>
    </lineage>
</organism>
<keyword evidence="4" id="KW-1185">Reference proteome</keyword>
<name>A0A3N0Y4R3_ANAGA</name>
<comment type="caution">
    <text evidence="3">The sequence shown here is derived from an EMBL/GenBank/DDBJ whole genome shotgun (WGS) entry which is preliminary data.</text>
</comment>
<keyword evidence="1" id="KW-0732">Signal</keyword>
<feature type="domain" description="SCP" evidence="2">
    <location>
        <begin position="142"/>
        <end position="274"/>
    </location>
</feature>
<dbReference type="InterPro" id="IPR035940">
    <property type="entry name" value="CAP_sf"/>
</dbReference>
<feature type="chain" id="PRO_5018047607" evidence="1">
    <location>
        <begin position="26"/>
        <end position="287"/>
    </location>
</feature>
<dbReference type="PRINTS" id="PR00837">
    <property type="entry name" value="V5TPXLIKE"/>
</dbReference>
<sequence length="287" mass="32290">MQNYMSRLQISVGDLLFAMLMQTCALSPAVSFEVDMHMFVKIRQVSKCFYSTQTALIFRLNNSQIQKQARLKLSERVGPRRWWSRAMSSVCLRGTNESQKAVTDAVTLGMDNANNLLLQSFHSKINCRHCQLSCGLQVNDESFKQEFLDTHNQYRQQHQAPALTYSEDLCSAAQKWAEDMLSKKTLGHSDTKNGENVFYAFSSQQKAPTGKAAVDSWYSEIKDYSFDTPGNQPQTGHFTQVVWKSSTELGVGMATDGNTVFVVGQYRPAGNITNAGYYKENVLPKAD</sequence>
<accession>A0A3N0Y4R3</accession>
<gene>
    <name evidence="3" type="ORF">DPX16_2657</name>
</gene>
<proteinExistence type="predicted"/>
<dbReference type="AlphaFoldDB" id="A0A3N0Y4R3"/>
<dbReference type="Proteomes" id="UP000281406">
    <property type="component" value="Unassembled WGS sequence"/>
</dbReference>
<dbReference type="InterPro" id="IPR018244">
    <property type="entry name" value="Allrgn_V5/Tpx1_CS"/>
</dbReference>
<evidence type="ECO:0000313" key="3">
    <source>
        <dbReference type="EMBL" id="ROL41157.1"/>
    </source>
</evidence>
<dbReference type="Pfam" id="PF00188">
    <property type="entry name" value="CAP"/>
    <property type="match status" value="1"/>
</dbReference>
<feature type="signal peptide" evidence="1">
    <location>
        <begin position="1"/>
        <end position="25"/>
    </location>
</feature>
<reference evidence="3 4" key="1">
    <citation type="submission" date="2018-10" db="EMBL/GenBank/DDBJ databases">
        <title>Genome assembly for a Yunnan-Guizhou Plateau 3E fish, Anabarilius grahami (Regan), and its evolutionary and genetic applications.</title>
        <authorList>
            <person name="Jiang W."/>
        </authorList>
    </citation>
    <scope>NUCLEOTIDE SEQUENCE [LARGE SCALE GENOMIC DNA]</scope>
    <source>
        <strain evidence="3">AG-KIZ</strain>
        <tissue evidence="3">Muscle</tissue>
    </source>
</reference>
<dbReference type="SMART" id="SM00198">
    <property type="entry name" value="SCP"/>
    <property type="match status" value="1"/>
</dbReference>
<dbReference type="PANTHER" id="PTHR10334">
    <property type="entry name" value="CYSTEINE-RICH SECRETORY PROTEIN-RELATED"/>
    <property type="match status" value="1"/>
</dbReference>
<dbReference type="SUPFAM" id="SSF55797">
    <property type="entry name" value="PR-1-like"/>
    <property type="match status" value="1"/>
</dbReference>
<dbReference type="InterPro" id="IPR034113">
    <property type="entry name" value="SCP_GAPR1-like"/>
</dbReference>
<dbReference type="EMBL" id="RJVU01052173">
    <property type="protein sequence ID" value="ROL41157.1"/>
    <property type="molecule type" value="Genomic_DNA"/>
</dbReference>
<dbReference type="InterPro" id="IPR014044">
    <property type="entry name" value="CAP_dom"/>
</dbReference>
<dbReference type="GO" id="GO:0005576">
    <property type="term" value="C:extracellular region"/>
    <property type="evidence" value="ECO:0007669"/>
    <property type="project" value="InterPro"/>
</dbReference>
<evidence type="ECO:0000313" key="4">
    <source>
        <dbReference type="Proteomes" id="UP000281406"/>
    </source>
</evidence>
<dbReference type="Gene3D" id="3.40.33.10">
    <property type="entry name" value="CAP"/>
    <property type="match status" value="1"/>
</dbReference>